<evidence type="ECO:0000313" key="4">
    <source>
        <dbReference type="EMBL" id="KGX91789.1"/>
    </source>
</evidence>
<gene>
    <name evidence="4" type="ORF">N783_00645</name>
</gene>
<dbReference type="AlphaFoldDB" id="A0A0A5GID8"/>
<evidence type="ECO:0000313" key="5">
    <source>
        <dbReference type="Proteomes" id="UP000030403"/>
    </source>
</evidence>
<dbReference type="Pfam" id="PF01740">
    <property type="entry name" value="STAS"/>
    <property type="match status" value="1"/>
</dbReference>
<feature type="domain" description="STAS" evidence="3">
    <location>
        <begin position="2"/>
        <end position="103"/>
    </location>
</feature>
<dbReference type="Proteomes" id="UP000030403">
    <property type="component" value="Unassembled WGS sequence"/>
</dbReference>
<dbReference type="STRING" id="1385511.GCA_000425225_00127"/>
<dbReference type="EMBL" id="AVPF01000001">
    <property type="protein sequence ID" value="KGX91789.1"/>
    <property type="molecule type" value="Genomic_DNA"/>
</dbReference>
<evidence type="ECO:0000256" key="2">
    <source>
        <dbReference type="RuleBase" id="RU003749"/>
    </source>
</evidence>
<accession>A0A0A5GID8</accession>
<dbReference type="eggNOG" id="COG1366">
    <property type="taxonomic scope" value="Bacteria"/>
</dbReference>
<dbReference type="InterPro" id="IPR002645">
    <property type="entry name" value="STAS_dom"/>
</dbReference>
<dbReference type="InterPro" id="IPR036513">
    <property type="entry name" value="STAS_dom_sf"/>
</dbReference>
<protein>
    <recommendedName>
        <fullName evidence="2">Anti-sigma factor antagonist</fullName>
    </recommendedName>
</protein>
<dbReference type="InterPro" id="IPR003658">
    <property type="entry name" value="Anti-sigma_ant"/>
</dbReference>
<dbReference type="PROSITE" id="PS50801">
    <property type="entry name" value="STAS"/>
    <property type="match status" value="1"/>
</dbReference>
<reference evidence="4 5" key="1">
    <citation type="submission" date="2013-08" db="EMBL/GenBank/DDBJ databases">
        <authorList>
            <person name="Huang J."/>
            <person name="Wang G."/>
        </authorList>
    </citation>
    <scope>NUCLEOTIDE SEQUENCE [LARGE SCALE GENOMIC DNA]</scope>
    <source>
        <strain evidence="4 5">BH030004</strain>
    </source>
</reference>
<dbReference type="SUPFAM" id="SSF52091">
    <property type="entry name" value="SpoIIaa-like"/>
    <property type="match status" value="1"/>
</dbReference>
<dbReference type="GO" id="GO:0043856">
    <property type="term" value="F:anti-sigma factor antagonist activity"/>
    <property type="evidence" value="ECO:0007669"/>
    <property type="project" value="InterPro"/>
</dbReference>
<evidence type="ECO:0000259" key="3">
    <source>
        <dbReference type="PROSITE" id="PS50801"/>
    </source>
</evidence>
<name>A0A0A5GID8_9BACI</name>
<evidence type="ECO:0000256" key="1">
    <source>
        <dbReference type="ARBA" id="ARBA00009013"/>
    </source>
</evidence>
<comment type="caution">
    <text evidence="4">The sequence shown here is derived from an EMBL/GenBank/DDBJ whole genome shotgun (WGS) entry which is preliminary data.</text>
</comment>
<sequence>MLKFSINEMDSRGVVNLVGDLDIEATEMINDDLIPCLLEFQIIQLNFEHVPFVDSSGMGLLLNIVKRLKEQNIEVTISDVKEEVYEVFDLLQIPEIVGEETFV</sequence>
<dbReference type="CDD" id="cd07043">
    <property type="entry name" value="STAS_anti-anti-sigma_factors"/>
    <property type="match status" value="1"/>
</dbReference>
<dbReference type="NCBIfam" id="TIGR00377">
    <property type="entry name" value="ant_ant_sig"/>
    <property type="match status" value="1"/>
</dbReference>
<comment type="similarity">
    <text evidence="1 2">Belongs to the anti-sigma-factor antagonist family.</text>
</comment>
<organism evidence="4 5">
    <name type="scientific">Pontibacillus marinus BH030004 = DSM 16465</name>
    <dbReference type="NCBI Taxonomy" id="1385511"/>
    <lineage>
        <taxon>Bacteria</taxon>
        <taxon>Bacillati</taxon>
        <taxon>Bacillota</taxon>
        <taxon>Bacilli</taxon>
        <taxon>Bacillales</taxon>
        <taxon>Bacillaceae</taxon>
        <taxon>Pontibacillus</taxon>
    </lineage>
</organism>
<proteinExistence type="inferred from homology"/>
<keyword evidence="5" id="KW-1185">Reference proteome</keyword>
<dbReference type="Gene3D" id="3.30.750.24">
    <property type="entry name" value="STAS domain"/>
    <property type="match status" value="1"/>
</dbReference>